<dbReference type="AlphaFoldDB" id="A0A979FL94"/>
<dbReference type="SUPFAM" id="SSF55486">
    <property type="entry name" value="Metalloproteases ('zincins'), catalytic domain"/>
    <property type="match status" value="1"/>
</dbReference>
<keyword evidence="3" id="KW-0812">Transmembrane</keyword>
<keyword evidence="5" id="KW-1185">Reference proteome</keyword>
<feature type="transmembrane region" description="Helical" evidence="3">
    <location>
        <begin position="380"/>
        <end position="402"/>
    </location>
</feature>
<evidence type="ECO:0000313" key="5">
    <source>
        <dbReference type="Proteomes" id="UP000694843"/>
    </source>
</evidence>
<dbReference type="RefSeq" id="XP_047737801.1">
    <property type="nucleotide sequence ID" value="XM_047881845.1"/>
</dbReference>
<dbReference type="GO" id="GO:0005886">
    <property type="term" value="C:plasma membrane"/>
    <property type="evidence" value="ECO:0007669"/>
    <property type="project" value="TreeGrafter"/>
</dbReference>
<feature type="domain" description="Peptidase M13 N-terminal" evidence="4">
    <location>
        <begin position="463"/>
        <end position="754"/>
    </location>
</feature>
<keyword evidence="3" id="KW-1133">Transmembrane helix</keyword>
<reference evidence="6" key="1">
    <citation type="submission" date="2025-08" db="UniProtKB">
        <authorList>
            <consortium name="RefSeq"/>
        </authorList>
    </citation>
    <scope>IDENTIFICATION</scope>
    <source>
        <tissue evidence="6">Whole organism</tissue>
    </source>
</reference>
<feature type="region of interest" description="Disordered" evidence="2">
    <location>
        <begin position="25"/>
        <end position="72"/>
    </location>
</feature>
<dbReference type="PROSITE" id="PS51885">
    <property type="entry name" value="NEPRILYSIN"/>
    <property type="match status" value="1"/>
</dbReference>
<protein>
    <submittedName>
        <fullName evidence="6">Uncharacterized protein LOC108673624</fullName>
    </submittedName>
</protein>
<dbReference type="Gene3D" id="1.10.1380.10">
    <property type="entry name" value="Neutral endopeptidase , domain2"/>
    <property type="match status" value="1"/>
</dbReference>
<dbReference type="InterPro" id="IPR000718">
    <property type="entry name" value="Peptidase_M13"/>
</dbReference>
<feature type="compositionally biased region" description="Polar residues" evidence="2">
    <location>
        <begin position="57"/>
        <end position="68"/>
    </location>
</feature>
<dbReference type="PANTHER" id="PTHR11733:SF208">
    <property type="entry name" value="PEPTIDASE M13 C-TERMINAL DOMAIN-CONTAINING PROTEIN"/>
    <property type="match status" value="1"/>
</dbReference>
<dbReference type="Proteomes" id="UP000694843">
    <property type="component" value="Unplaced"/>
</dbReference>
<evidence type="ECO:0000256" key="1">
    <source>
        <dbReference type="ARBA" id="ARBA00007357"/>
    </source>
</evidence>
<accession>A0A979FL94</accession>
<dbReference type="PANTHER" id="PTHR11733">
    <property type="entry name" value="ZINC METALLOPROTEASE FAMILY M13 NEPRILYSIN-RELATED"/>
    <property type="match status" value="1"/>
</dbReference>
<evidence type="ECO:0000256" key="3">
    <source>
        <dbReference type="SAM" id="Phobius"/>
    </source>
</evidence>
<dbReference type="InterPro" id="IPR024079">
    <property type="entry name" value="MetalloPept_cat_dom_sf"/>
</dbReference>
<gene>
    <name evidence="6" type="primary">LOC108673624</name>
</gene>
<evidence type="ECO:0000256" key="2">
    <source>
        <dbReference type="SAM" id="MobiDB-lite"/>
    </source>
</evidence>
<feature type="compositionally biased region" description="Low complexity" evidence="2">
    <location>
        <begin position="163"/>
        <end position="191"/>
    </location>
</feature>
<sequence>MSEATVLVNRSAGLPSLLLLSSTSADRRRMSNDTTLTSMHPSPQAGSSSSSAKTSRENQGQESQTISDSPLLRNFVDASRAIDRRSPLIKEDGRGSLDQHKNTGVLLDVQSLMNGENDIHFQSLALNKKAIFSQALRPSNGKETEEPLALPASLPRSTDGKYTPISPTTKSSTILSSSSSGSSSSSSTSFIVSPSLSTATSGAAESTKAELVRENRTEGGIVQSRLQNESQICCTKFDYSKNGNDARSFFGDSNGTNFGKGSSHDAAARAGLQLVSPIMACEKLEEIVEDASNPNESEFLLSSKTKACDRNPVDDSSVNKDDKAARGSFSFTPETLERRHKCRGKNEAKRMGFINGSATSRALHVTRRSRCGQVSGAERGVWLTLVVALLAVIAALATVILLRPHARQFFNGTQGRQNAPSSRSQVRSSVSSAPPTGANVCYSPACLRASSRLLDSMDRTVDPCDDFYQYTCGQYVKDHVVPDDAHYRSAMQQMQEDVLVIIRKMLTAEEEENETEAMGKAKRLYHSCMNTSFTVHQQDMADSPIFEILTEEKLGLWPILDDRWTDDMYDLEDLLGHLTVYQVNTFFDSYITPDERNSSMYSLQFYKGSPALSRSYYLNTSNEEYRGYMKTYRALLSETLVALLPGDSKPNETHIDDLIEFETRFANISVLRACETSSANLTEEELQQAEDETNPRLSVADLELKFPQISWSRLLRGTLVRFPDLGLDVESLVVTLYCIPYVTELTSLLDDTPKSYG</sequence>
<feature type="region of interest" description="Disordered" evidence="2">
    <location>
        <begin position="137"/>
        <end position="191"/>
    </location>
</feature>
<dbReference type="GeneID" id="108673624"/>
<dbReference type="Pfam" id="PF05649">
    <property type="entry name" value="Peptidase_M13_N"/>
    <property type="match status" value="1"/>
</dbReference>
<organism evidence="5 6">
    <name type="scientific">Hyalella azteca</name>
    <name type="common">Amphipod</name>
    <dbReference type="NCBI Taxonomy" id="294128"/>
    <lineage>
        <taxon>Eukaryota</taxon>
        <taxon>Metazoa</taxon>
        <taxon>Ecdysozoa</taxon>
        <taxon>Arthropoda</taxon>
        <taxon>Crustacea</taxon>
        <taxon>Multicrustacea</taxon>
        <taxon>Malacostraca</taxon>
        <taxon>Eumalacostraca</taxon>
        <taxon>Peracarida</taxon>
        <taxon>Amphipoda</taxon>
        <taxon>Senticaudata</taxon>
        <taxon>Talitrida</taxon>
        <taxon>Talitroidea</taxon>
        <taxon>Hyalellidae</taxon>
        <taxon>Hyalella</taxon>
    </lineage>
</organism>
<dbReference type="GO" id="GO:0004222">
    <property type="term" value="F:metalloendopeptidase activity"/>
    <property type="evidence" value="ECO:0007669"/>
    <property type="project" value="InterPro"/>
</dbReference>
<comment type="similarity">
    <text evidence="1">Belongs to the peptidase M13 family.</text>
</comment>
<proteinExistence type="inferred from homology"/>
<evidence type="ECO:0000313" key="6">
    <source>
        <dbReference type="RefSeq" id="XP_047737801.1"/>
    </source>
</evidence>
<dbReference type="OrthoDB" id="6475849at2759"/>
<dbReference type="Gene3D" id="3.40.390.10">
    <property type="entry name" value="Collagenase (Catalytic Domain)"/>
    <property type="match status" value="1"/>
</dbReference>
<evidence type="ECO:0000259" key="4">
    <source>
        <dbReference type="Pfam" id="PF05649"/>
    </source>
</evidence>
<dbReference type="InterPro" id="IPR008753">
    <property type="entry name" value="Peptidase_M13_N"/>
</dbReference>
<dbReference type="InterPro" id="IPR042089">
    <property type="entry name" value="Peptidase_M13_dom_2"/>
</dbReference>
<feature type="compositionally biased region" description="Low complexity" evidence="2">
    <location>
        <begin position="421"/>
        <end position="432"/>
    </location>
</feature>
<feature type="compositionally biased region" description="Polar residues" evidence="2">
    <location>
        <begin position="32"/>
        <end position="46"/>
    </location>
</feature>
<name>A0A979FL94_HYAAZ</name>
<feature type="region of interest" description="Disordered" evidence="2">
    <location>
        <begin position="411"/>
        <end position="435"/>
    </location>
</feature>
<dbReference type="GO" id="GO:0016485">
    <property type="term" value="P:protein processing"/>
    <property type="evidence" value="ECO:0007669"/>
    <property type="project" value="TreeGrafter"/>
</dbReference>
<feature type="compositionally biased region" description="Polar residues" evidence="2">
    <location>
        <begin position="411"/>
        <end position="420"/>
    </location>
</feature>
<keyword evidence="3" id="KW-0472">Membrane</keyword>
<dbReference type="KEGG" id="hazt:108673624"/>